<keyword evidence="3 9" id="KW-0378">Hydrolase</keyword>
<gene>
    <name evidence="9" type="primary">add</name>
    <name evidence="11" type="ORF">F931_02220</name>
</gene>
<dbReference type="AlphaFoldDB" id="R8YI93"/>
<evidence type="ECO:0000256" key="4">
    <source>
        <dbReference type="ARBA" id="ARBA00022833"/>
    </source>
</evidence>
<feature type="binding site" evidence="9">
    <location>
        <position position="79"/>
    </location>
    <ligand>
        <name>Zn(2+)</name>
        <dbReference type="ChEBI" id="CHEBI:29105"/>
        <note>catalytic</note>
    </ligand>
</feature>
<comment type="caution">
    <text evidence="11">The sequence shown here is derived from an EMBL/GenBank/DDBJ whole genome shotgun (WGS) entry which is preliminary data.</text>
</comment>
<feature type="binding site" evidence="9">
    <location>
        <position position="235"/>
    </location>
    <ligand>
        <name>substrate</name>
    </ligand>
</feature>
<dbReference type="CDD" id="cd01320">
    <property type="entry name" value="ADA"/>
    <property type="match status" value="1"/>
</dbReference>
<reference evidence="11 12" key="1">
    <citation type="submission" date="2013-02" db="EMBL/GenBank/DDBJ databases">
        <title>The Genome Sequence of Acinetobacter sp. ANC 4050.</title>
        <authorList>
            <consortium name="The Broad Institute Genome Sequencing Platform"/>
            <consortium name="The Broad Institute Genome Sequencing Center for Infectious Disease"/>
            <person name="Cerqueira G."/>
            <person name="Feldgarden M."/>
            <person name="Courvalin P."/>
            <person name="Perichon B."/>
            <person name="Grillot-Courvalin C."/>
            <person name="Clermont D."/>
            <person name="Rocha E."/>
            <person name="Yoon E.-J."/>
            <person name="Nemec A."/>
            <person name="Walker B."/>
            <person name="Young S.K."/>
            <person name="Zeng Q."/>
            <person name="Gargeya S."/>
            <person name="Fitzgerald M."/>
            <person name="Haas B."/>
            <person name="Abouelleil A."/>
            <person name="Alvarado L."/>
            <person name="Arachchi H.M."/>
            <person name="Berlin A.M."/>
            <person name="Chapman S.B."/>
            <person name="Dewar J."/>
            <person name="Goldberg J."/>
            <person name="Griggs A."/>
            <person name="Gujja S."/>
            <person name="Hansen M."/>
            <person name="Howarth C."/>
            <person name="Imamovic A."/>
            <person name="Larimer J."/>
            <person name="McCowan C."/>
            <person name="Murphy C."/>
            <person name="Neiman D."/>
            <person name="Pearson M."/>
            <person name="Priest M."/>
            <person name="Roberts A."/>
            <person name="Saif S."/>
            <person name="Shea T."/>
            <person name="Sisk P."/>
            <person name="Sykes S."/>
            <person name="Wortman J."/>
            <person name="Nusbaum C."/>
            <person name="Birren B."/>
        </authorList>
    </citation>
    <scope>NUCLEOTIDE SEQUENCE [LARGE SCALE GENOMIC DNA]</scope>
    <source>
        <strain evidence="11 12">ANC 4050</strain>
    </source>
</reference>
<dbReference type="NCBIfam" id="NF006846">
    <property type="entry name" value="PRK09358.1-1"/>
    <property type="match status" value="1"/>
</dbReference>
<dbReference type="GO" id="GO:0004000">
    <property type="term" value="F:adenosine deaminase activity"/>
    <property type="evidence" value="ECO:0007669"/>
    <property type="project" value="UniProtKB-UniRule"/>
</dbReference>
<feature type="site" description="Important for catalytic activity" evidence="9">
    <location>
        <position position="286"/>
    </location>
</feature>
<evidence type="ECO:0000256" key="9">
    <source>
        <dbReference type="HAMAP-Rule" id="MF_00540"/>
    </source>
</evidence>
<dbReference type="NCBIfam" id="TIGR01430">
    <property type="entry name" value="aden_deam"/>
    <property type="match status" value="1"/>
</dbReference>
<dbReference type="InterPro" id="IPR032466">
    <property type="entry name" value="Metal_Hydrolase"/>
</dbReference>
<protein>
    <recommendedName>
        <fullName evidence="1 9">Adenosine deaminase</fullName>
        <ecNumber evidence="1 9">3.5.4.4</ecNumber>
    </recommendedName>
    <alternativeName>
        <fullName evidence="6 9">Adenosine aminohydrolase</fullName>
    </alternativeName>
</protein>
<keyword evidence="5 9" id="KW-0546">Nucleotide metabolism</keyword>
<evidence type="ECO:0000313" key="12">
    <source>
        <dbReference type="Proteomes" id="UP000014024"/>
    </source>
</evidence>
<dbReference type="PANTHER" id="PTHR11409">
    <property type="entry name" value="ADENOSINE DEAMINASE"/>
    <property type="match status" value="1"/>
</dbReference>
<dbReference type="Proteomes" id="UP000014024">
    <property type="component" value="Unassembled WGS sequence"/>
</dbReference>
<dbReference type="HOGENOM" id="CLU_039228_0_0_6"/>
<name>R8YI93_ACIPI</name>
<comment type="function">
    <text evidence="9">Catalyzes the hydrolytic deamination of adenosine and 2-deoxyadenosine.</text>
</comment>
<evidence type="ECO:0000256" key="7">
    <source>
        <dbReference type="ARBA" id="ARBA00047989"/>
    </source>
</evidence>
<dbReference type="Gene3D" id="3.20.20.140">
    <property type="entry name" value="Metal-dependent hydrolases"/>
    <property type="match status" value="1"/>
</dbReference>
<dbReference type="EC" id="3.5.4.4" evidence="1 9"/>
<proteinExistence type="inferred from homology"/>
<dbReference type="PATRIC" id="fig|1217691.3.peg.2190"/>
<keyword evidence="4 9" id="KW-0862">Zinc</keyword>
<dbReference type="GO" id="GO:0046103">
    <property type="term" value="P:inosine biosynthetic process"/>
    <property type="evidence" value="ECO:0007669"/>
    <property type="project" value="TreeGrafter"/>
</dbReference>
<evidence type="ECO:0000259" key="10">
    <source>
        <dbReference type="Pfam" id="PF00962"/>
    </source>
</evidence>
<feature type="binding site" evidence="9">
    <location>
        <position position="81"/>
    </location>
    <ligand>
        <name>substrate</name>
    </ligand>
</feature>
<dbReference type="InterPro" id="IPR001365">
    <property type="entry name" value="A_deaminase_dom"/>
</dbReference>
<accession>R8YI93</accession>
<evidence type="ECO:0000256" key="6">
    <source>
        <dbReference type="ARBA" id="ARBA00031852"/>
    </source>
</evidence>
<dbReference type="GO" id="GO:0009117">
    <property type="term" value="P:nucleotide metabolic process"/>
    <property type="evidence" value="ECO:0007669"/>
    <property type="project" value="UniProtKB-KW"/>
</dbReference>
<feature type="binding site" evidence="9">
    <location>
        <position position="343"/>
    </location>
    <ligand>
        <name>Zn(2+)</name>
        <dbReference type="ChEBI" id="CHEBI:29105"/>
        <note>catalytic</note>
    </ligand>
</feature>
<feature type="binding site" evidence="9">
    <location>
        <position position="77"/>
    </location>
    <ligand>
        <name>Zn(2+)</name>
        <dbReference type="ChEBI" id="CHEBI:29105"/>
        <note>catalytic</note>
    </ligand>
</feature>
<dbReference type="InterPro" id="IPR028893">
    <property type="entry name" value="A_deaminase"/>
</dbReference>
<organism evidence="11 12">
    <name type="scientific">Acinetobacter pittii ANC 4050</name>
    <dbReference type="NCBI Taxonomy" id="1217691"/>
    <lineage>
        <taxon>Bacteria</taxon>
        <taxon>Pseudomonadati</taxon>
        <taxon>Pseudomonadota</taxon>
        <taxon>Gammaproteobacteria</taxon>
        <taxon>Moraxellales</taxon>
        <taxon>Moraxellaceae</taxon>
        <taxon>Acinetobacter</taxon>
        <taxon>Acinetobacter calcoaceticus/baumannii complex</taxon>
    </lineage>
</organism>
<feature type="binding site" evidence="9">
    <location>
        <position position="262"/>
    </location>
    <ligand>
        <name>Zn(2+)</name>
        <dbReference type="ChEBI" id="CHEBI:29105"/>
        <note>catalytic</note>
    </ligand>
</feature>
<dbReference type="PANTHER" id="PTHR11409:SF43">
    <property type="entry name" value="ADENOSINE DEAMINASE"/>
    <property type="match status" value="1"/>
</dbReference>
<dbReference type="EMBL" id="APQM01000009">
    <property type="protein sequence ID" value="EOQ67187.1"/>
    <property type="molecule type" value="Genomic_DNA"/>
</dbReference>
<dbReference type="GO" id="GO:0006154">
    <property type="term" value="P:adenosine catabolic process"/>
    <property type="evidence" value="ECO:0007669"/>
    <property type="project" value="TreeGrafter"/>
</dbReference>
<dbReference type="InterPro" id="IPR006330">
    <property type="entry name" value="Ado/ade_deaminase"/>
</dbReference>
<feature type="binding site" evidence="9">
    <location>
        <position position="344"/>
    </location>
    <ligand>
        <name>substrate</name>
    </ligand>
</feature>
<comment type="cofactor">
    <cofactor evidence="9">
        <name>Zn(2+)</name>
        <dbReference type="ChEBI" id="CHEBI:29105"/>
    </cofactor>
    <text evidence="9">Binds 1 zinc ion per subunit.</text>
</comment>
<dbReference type="GO" id="GO:0008270">
    <property type="term" value="F:zinc ion binding"/>
    <property type="evidence" value="ECO:0007669"/>
    <property type="project" value="UniProtKB-UniRule"/>
</dbReference>
<keyword evidence="2 9" id="KW-0479">Metal-binding</keyword>
<evidence type="ECO:0000256" key="5">
    <source>
        <dbReference type="ARBA" id="ARBA00023080"/>
    </source>
</evidence>
<evidence type="ECO:0000313" key="11">
    <source>
        <dbReference type="EMBL" id="EOQ67187.1"/>
    </source>
</evidence>
<feature type="binding site" evidence="9">
    <location>
        <position position="79"/>
    </location>
    <ligand>
        <name>substrate</name>
    </ligand>
</feature>
<dbReference type="SUPFAM" id="SSF51556">
    <property type="entry name" value="Metallo-dependent hydrolases"/>
    <property type="match status" value="1"/>
</dbReference>
<feature type="active site" description="Proton donor" evidence="9">
    <location>
        <position position="265"/>
    </location>
</feature>
<sequence>MMLVSYTDCVVFLGQNNVIKIKTYTNIVSSKNSTQRFSQKHSKTNLLSALLNRHDELIQTDKKRFMITKTLPLTDIHRHLDGNIRIQTILDLGQQYNLDLPAYDIESLRPHVQVMDNQPDLLSFLSKLDWGVKVLASLDACKRIAFENMQDAAQQGLDYVELRFSPGYMGMTHQLPLEGVVEAVIAGVKEGSQAYGVKANLIGIMSRTFGQEACEKELNALLAHKNDIKALDLAGDELGFPGNLFIDHFKKARDAGWHITVHAGEAAGPESIWQAIEELGAKRIGHGVKAVQDLKLLDYLAKHQIGIESCLTSNIQTNTVPSLAEHPLKTFLEHGVLATINTDDPAVEGIEIQHEYLTAAPLAGLSPEQIYTAQENGLKVAFLSEQEKDELRQKYQ</sequence>
<dbReference type="FunFam" id="3.20.20.140:FF:000009">
    <property type="entry name" value="Adenosine deaminase"/>
    <property type="match status" value="1"/>
</dbReference>
<dbReference type="GO" id="GO:0009168">
    <property type="term" value="P:purine ribonucleoside monophosphate biosynthetic process"/>
    <property type="evidence" value="ECO:0007669"/>
    <property type="project" value="UniProtKB-UniRule"/>
</dbReference>
<evidence type="ECO:0000256" key="8">
    <source>
        <dbReference type="ARBA" id="ARBA00049213"/>
    </source>
</evidence>
<feature type="domain" description="Adenosine deaminase" evidence="10">
    <location>
        <begin position="72"/>
        <end position="394"/>
    </location>
</feature>
<dbReference type="GO" id="GO:0046936">
    <property type="term" value="F:2'-deoxyadenosine deaminase activity"/>
    <property type="evidence" value="ECO:0007669"/>
    <property type="project" value="RHEA"/>
</dbReference>
<comment type="catalytic activity">
    <reaction evidence="7">
        <text>adenosine + H2O + H(+) = inosine + NH4(+)</text>
        <dbReference type="Rhea" id="RHEA:24408"/>
        <dbReference type="ChEBI" id="CHEBI:15377"/>
        <dbReference type="ChEBI" id="CHEBI:15378"/>
        <dbReference type="ChEBI" id="CHEBI:16335"/>
        <dbReference type="ChEBI" id="CHEBI:17596"/>
        <dbReference type="ChEBI" id="CHEBI:28938"/>
        <dbReference type="EC" id="3.5.4.4"/>
    </reaction>
    <physiologicalReaction direction="left-to-right" evidence="7">
        <dbReference type="Rhea" id="RHEA:24409"/>
    </physiologicalReaction>
</comment>
<dbReference type="HAMAP" id="MF_00540">
    <property type="entry name" value="A_deaminase"/>
    <property type="match status" value="1"/>
</dbReference>
<evidence type="ECO:0000256" key="1">
    <source>
        <dbReference type="ARBA" id="ARBA00012784"/>
    </source>
</evidence>
<evidence type="ECO:0000256" key="3">
    <source>
        <dbReference type="ARBA" id="ARBA00022801"/>
    </source>
</evidence>
<dbReference type="GO" id="GO:0043103">
    <property type="term" value="P:hypoxanthine salvage"/>
    <property type="evidence" value="ECO:0007669"/>
    <property type="project" value="TreeGrafter"/>
</dbReference>
<dbReference type="Pfam" id="PF00962">
    <property type="entry name" value="A_deaminase"/>
    <property type="match status" value="1"/>
</dbReference>
<evidence type="ECO:0000256" key="2">
    <source>
        <dbReference type="ARBA" id="ARBA00022723"/>
    </source>
</evidence>
<comment type="similarity">
    <text evidence="9">Belongs to the metallo-dependent hydrolases superfamily. Adenosine and AMP deaminases family. Adenosine deaminase subfamily.</text>
</comment>
<comment type="catalytic activity">
    <reaction evidence="8">
        <text>2'-deoxyadenosine + H2O + H(+) = 2'-deoxyinosine + NH4(+)</text>
        <dbReference type="Rhea" id="RHEA:28190"/>
        <dbReference type="ChEBI" id="CHEBI:15377"/>
        <dbReference type="ChEBI" id="CHEBI:15378"/>
        <dbReference type="ChEBI" id="CHEBI:17256"/>
        <dbReference type="ChEBI" id="CHEBI:28938"/>
        <dbReference type="ChEBI" id="CHEBI:28997"/>
        <dbReference type="EC" id="3.5.4.4"/>
    </reaction>
    <physiologicalReaction direction="left-to-right" evidence="8">
        <dbReference type="Rhea" id="RHEA:28191"/>
    </physiologicalReaction>
</comment>
<dbReference type="GO" id="GO:0005829">
    <property type="term" value="C:cytosol"/>
    <property type="evidence" value="ECO:0007669"/>
    <property type="project" value="TreeGrafter"/>
</dbReference>